<evidence type="ECO:0000256" key="5">
    <source>
        <dbReference type="ARBA" id="ARBA00037974"/>
    </source>
</evidence>
<reference evidence="7" key="2">
    <citation type="submission" date="2021-09" db="EMBL/GenBank/DDBJ databases">
        <authorList>
            <person name="Gilroy R."/>
        </authorList>
    </citation>
    <scope>NUCLEOTIDE SEQUENCE</scope>
    <source>
        <strain evidence="7">ChiBcec21-2208</strain>
    </source>
</reference>
<accession>A0A921LR08</accession>
<dbReference type="CDD" id="cd00609">
    <property type="entry name" value="AAT_like"/>
    <property type="match status" value="1"/>
</dbReference>
<organism evidence="7 8">
    <name type="scientific">Subdoligranulum variabile</name>
    <dbReference type="NCBI Taxonomy" id="214851"/>
    <lineage>
        <taxon>Bacteria</taxon>
        <taxon>Bacillati</taxon>
        <taxon>Bacillota</taxon>
        <taxon>Clostridia</taxon>
        <taxon>Eubacteriales</taxon>
        <taxon>Oscillospiraceae</taxon>
        <taxon>Subdoligranulum</taxon>
    </lineage>
</organism>
<keyword evidence="7" id="KW-0032">Aminotransferase</keyword>
<dbReference type="InterPro" id="IPR015421">
    <property type="entry name" value="PyrdxlP-dep_Trfase_major"/>
</dbReference>
<evidence type="ECO:0000313" key="7">
    <source>
        <dbReference type="EMBL" id="HJG28498.1"/>
    </source>
</evidence>
<dbReference type="InterPro" id="IPR015422">
    <property type="entry name" value="PyrdxlP-dep_Trfase_small"/>
</dbReference>
<dbReference type="GO" id="GO:0047804">
    <property type="term" value="F:cysteine-S-conjugate beta-lyase activity"/>
    <property type="evidence" value="ECO:0007669"/>
    <property type="project" value="UniProtKB-EC"/>
</dbReference>
<comment type="caution">
    <text evidence="7">The sequence shown here is derived from an EMBL/GenBank/DDBJ whole genome shotgun (WGS) entry which is preliminary data.</text>
</comment>
<evidence type="ECO:0000256" key="4">
    <source>
        <dbReference type="ARBA" id="ARBA00023239"/>
    </source>
</evidence>
<evidence type="ECO:0000313" key="8">
    <source>
        <dbReference type="Proteomes" id="UP000782880"/>
    </source>
</evidence>
<dbReference type="AlphaFoldDB" id="A0A921LR08"/>
<dbReference type="Proteomes" id="UP000782880">
    <property type="component" value="Unassembled WGS sequence"/>
</dbReference>
<feature type="domain" description="Aminotransferase class I/classII large" evidence="6">
    <location>
        <begin position="52"/>
        <end position="375"/>
    </location>
</feature>
<evidence type="ECO:0000259" key="6">
    <source>
        <dbReference type="Pfam" id="PF00155"/>
    </source>
</evidence>
<dbReference type="PANTHER" id="PTHR43525">
    <property type="entry name" value="PROTEIN MALY"/>
    <property type="match status" value="1"/>
</dbReference>
<keyword evidence="7" id="KW-0808">Transferase</keyword>
<reference evidence="7" key="1">
    <citation type="journal article" date="2021" name="PeerJ">
        <title>Extensive microbial diversity within the chicken gut microbiome revealed by metagenomics and culture.</title>
        <authorList>
            <person name="Gilroy R."/>
            <person name="Ravi A."/>
            <person name="Getino M."/>
            <person name="Pursley I."/>
            <person name="Horton D.L."/>
            <person name="Alikhan N.F."/>
            <person name="Baker D."/>
            <person name="Gharbi K."/>
            <person name="Hall N."/>
            <person name="Watson M."/>
            <person name="Adriaenssens E.M."/>
            <person name="Foster-Nyarko E."/>
            <person name="Jarju S."/>
            <person name="Secka A."/>
            <person name="Antonio M."/>
            <person name="Oren A."/>
            <person name="Chaudhuri R.R."/>
            <person name="La Ragione R."/>
            <person name="Hildebrand F."/>
            <person name="Pallen M.J."/>
        </authorList>
    </citation>
    <scope>NUCLEOTIDE SEQUENCE</scope>
    <source>
        <strain evidence="7">ChiBcec21-2208</strain>
    </source>
</reference>
<evidence type="ECO:0000256" key="3">
    <source>
        <dbReference type="ARBA" id="ARBA00022898"/>
    </source>
</evidence>
<dbReference type="InterPro" id="IPR015424">
    <property type="entry name" value="PyrdxlP-dep_Trfase"/>
</dbReference>
<dbReference type="NCBIfam" id="TIGR04350">
    <property type="entry name" value="C_S_lyase_PatB"/>
    <property type="match status" value="1"/>
</dbReference>
<keyword evidence="4" id="KW-0456">Lyase</keyword>
<dbReference type="EMBL" id="DYVE01000198">
    <property type="protein sequence ID" value="HJG28498.1"/>
    <property type="molecule type" value="Genomic_DNA"/>
</dbReference>
<dbReference type="PANTHER" id="PTHR43525:SF1">
    <property type="entry name" value="PROTEIN MALY"/>
    <property type="match status" value="1"/>
</dbReference>
<dbReference type="EC" id="4.4.1.13" evidence="2"/>
<dbReference type="Gene3D" id="3.90.1150.10">
    <property type="entry name" value="Aspartate Aminotransferase, domain 1"/>
    <property type="match status" value="1"/>
</dbReference>
<dbReference type="GO" id="GO:0030170">
    <property type="term" value="F:pyridoxal phosphate binding"/>
    <property type="evidence" value="ECO:0007669"/>
    <property type="project" value="InterPro"/>
</dbReference>
<comment type="cofactor">
    <cofactor evidence="1">
        <name>pyridoxal 5'-phosphate</name>
        <dbReference type="ChEBI" id="CHEBI:597326"/>
    </cofactor>
</comment>
<gene>
    <name evidence="7" type="ORF">K8V20_07625</name>
</gene>
<evidence type="ECO:0000256" key="2">
    <source>
        <dbReference type="ARBA" id="ARBA00012224"/>
    </source>
</evidence>
<keyword evidence="3" id="KW-0663">Pyridoxal phosphate</keyword>
<dbReference type="InterPro" id="IPR027619">
    <property type="entry name" value="C-S_lyase_PatB-like"/>
</dbReference>
<dbReference type="SUPFAM" id="SSF53383">
    <property type="entry name" value="PLP-dependent transferases"/>
    <property type="match status" value="1"/>
</dbReference>
<dbReference type="Gene3D" id="3.40.640.10">
    <property type="entry name" value="Type I PLP-dependent aspartate aminotransferase-like (Major domain)"/>
    <property type="match status" value="1"/>
</dbReference>
<sequence length="381" mass="43442">MYNFDKPYNRKGTNCTKWDIFSDEQMLPMWIADMDFEAPAPIYEAFENRAAHHVYAYSRLSEQYYQAVIDFMQRRHNFHVEKDWIVFTPGVVVALTLGVQSVTEPGEEVMILSPVYGPFRGATTACGRKLIESPLVNNDGYYTIDFEDMEKRVTPNTKAFMLCSPHNPVGRVWTKEELEGIANFCLKHNLYLIADEIHNDLLFKEHIVMNNISAELAERTILCTAPSKTFNLAGLQASNIIIKNEELRNKFKTLLNNLHIGGANAFVNDVVIAAYTQCDQWLDELNAYIKGNMDYFCQEINGSTPLKIHCPEATYLGWIDCHALNMTDEELTAFFKEKCHLMLNGGTFFGPEGSGFVRINLACPRSYVEEAVKRIKANLPK</sequence>
<dbReference type="InterPro" id="IPR051798">
    <property type="entry name" value="Class-II_PLP-Dep_Aminotrans"/>
</dbReference>
<comment type="similarity">
    <text evidence="5">Belongs to the class-II pyridoxal-phosphate-dependent aminotransferase family. MalY/PatB cystathionine beta-lyase subfamily.</text>
</comment>
<dbReference type="GO" id="GO:0008483">
    <property type="term" value="F:transaminase activity"/>
    <property type="evidence" value="ECO:0007669"/>
    <property type="project" value="UniProtKB-KW"/>
</dbReference>
<evidence type="ECO:0000256" key="1">
    <source>
        <dbReference type="ARBA" id="ARBA00001933"/>
    </source>
</evidence>
<proteinExistence type="inferred from homology"/>
<protein>
    <recommendedName>
        <fullName evidence="2">cysteine-S-conjugate beta-lyase</fullName>
        <ecNumber evidence="2">4.4.1.13</ecNumber>
    </recommendedName>
</protein>
<dbReference type="InterPro" id="IPR004839">
    <property type="entry name" value="Aminotransferase_I/II_large"/>
</dbReference>
<dbReference type="Pfam" id="PF00155">
    <property type="entry name" value="Aminotran_1_2"/>
    <property type="match status" value="1"/>
</dbReference>
<name>A0A921LR08_9FIRM</name>